<dbReference type="EMBL" id="CAJNOI010000283">
    <property type="protein sequence ID" value="CAF1225999.1"/>
    <property type="molecule type" value="Genomic_DNA"/>
</dbReference>
<proteinExistence type="predicted"/>
<dbReference type="EMBL" id="CAJNOM010000527">
    <property type="protein sequence ID" value="CAF1485665.1"/>
    <property type="molecule type" value="Genomic_DNA"/>
</dbReference>
<evidence type="ECO:0000259" key="1">
    <source>
        <dbReference type="PROSITE" id="PS50181"/>
    </source>
</evidence>
<evidence type="ECO:0000313" key="4">
    <source>
        <dbReference type="Proteomes" id="UP000663832"/>
    </source>
</evidence>
<keyword evidence="4" id="KW-1185">Reference proteome</keyword>
<organism evidence="3 4">
    <name type="scientific">Adineta steineri</name>
    <dbReference type="NCBI Taxonomy" id="433720"/>
    <lineage>
        <taxon>Eukaryota</taxon>
        <taxon>Metazoa</taxon>
        <taxon>Spiralia</taxon>
        <taxon>Gnathifera</taxon>
        <taxon>Rotifera</taxon>
        <taxon>Eurotatoria</taxon>
        <taxon>Bdelloidea</taxon>
        <taxon>Adinetida</taxon>
        <taxon>Adinetidae</taxon>
        <taxon>Adineta</taxon>
    </lineage>
</organism>
<protein>
    <recommendedName>
        <fullName evidence="1">F-box domain-containing protein</fullName>
    </recommendedName>
</protein>
<feature type="domain" description="F-box" evidence="1">
    <location>
        <begin position="4"/>
        <end position="55"/>
    </location>
</feature>
<dbReference type="SUPFAM" id="SSF52047">
    <property type="entry name" value="RNI-like"/>
    <property type="match status" value="1"/>
</dbReference>
<dbReference type="OrthoDB" id="9985662at2759"/>
<accession>A0A815S5E5</accession>
<sequence>MPRTSMFALFPSEILHEIFQYLTTYDTLYAFKGINRRIDTLLCNSIECDLNFKSMPKSKFDFICQSISPEQIRSLILSDDNDTVRQIHLFFRSFYIRRCVNLKLLALHHINDQDWKKIAAKLHYLSNLTSLSLKSSNHLSPIIVESSLKSLTLGICTMNELHEWLLCTPMLLDLEVQLIAYRSPINKSFRSNPIASNIRRLKVIFPERFNTPDFDLEALFVSMSKLEILTCIIKTEVNLPHGIRWDNLIEKHLSQLKDFRLKYHSNGHGSGIVDRQSSFWVYEHQWFIYKDSYERSRGECSSENDVHLYTLPYSDEEFYLSTATEQSDKTQKDAYETIKHLYLDINSVSYSHLIEHYYFPSLDSLRIYNRCVLIPLIGFINLSQIKHLTIERDNSINSKEFFSLILMHCINLHSLKVSWLTLTEITQDFTDRQICSILKRQIKYLHIHNIFRKTDKNNGSPIEHLIEIFAKNLEKINLHVIYFNDVLLLLENMSKLYSAVIEYNPTNMAIHDDDLVNWLREKIPRLKNSTYKNQLINKEQGFLYLWIGH</sequence>
<dbReference type="InterPro" id="IPR001810">
    <property type="entry name" value="F-box_dom"/>
</dbReference>
<gene>
    <name evidence="2" type="ORF">BJG266_LOCUS28247</name>
    <name evidence="3" type="ORF">QVE165_LOCUS42533</name>
</gene>
<dbReference type="AlphaFoldDB" id="A0A815S5E5"/>
<evidence type="ECO:0000313" key="2">
    <source>
        <dbReference type="EMBL" id="CAF1225999.1"/>
    </source>
</evidence>
<dbReference type="PROSITE" id="PS50181">
    <property type="entry name" value="FBOX"/>
    <property type="match status" value="1"/>
</dbReference>
<dbReference type="Proteomes" id="UP000663877">
    <property type="component" value="Unassembled WGS sequence"/>
</dbReference>
<dbReference type="SUPFAM" id="SSF52058">
    <property type="entry name" value="L domain-like"/>
    <property type="match status" value="1"/>
</dbReference>
<reference evidence="3" key="1">
    <citation type="submission" date="2021-02" db="EMBL/GenBank/DDBJ databases">
        <authorList>
            <person name="Nowell W R."/>
        </authorList>
    </citation>
    <scope>NUCLEOTIDE SEQUENCE</scope>
</reference>
<name>A0A815S5E5_9BILA</name>
<evidence type="ECO:0000313" key="3">
    <source>
        <dbReference type="EMBL" id="CAF1485665.1"/>
    </source>
</evidence>
<comment type="caution">
    <text evidence="3">The sequence shown here is derived from an EMBL/GenBank/DDBJ whole genome shotgun (WGS) entry which is preliminary data.</text>
</comment>
<dbReference type="Proteomes" id="UP000663832">
    <property type="component" value="Unassembled WGS sequence"/>
</dbReference>